<protein>
    <recommendedName>
        <fullName evidence="3">Sensor of ECF-type sigma factor</fullName>
    </recommendedName>
</protein>
<dbReference type="STRING" id="391587.KAOT1_08829"/>
<evidence type="ECO:0008006" key="3">
    <source>
        <dbReference type="Google" id="ProtNLM"/>
    </source>
</evidence>
<dbReference type="Proteomes" id="UP000002945">
    <property type="component" value="Unassembled WGS sequence"/>
</dbReference>
<dbReference type="EMBL" id="ABIB01000012">
    <property type="protein sequence ID" value="EDP94905.1"/>
    <property type="molecule type" value="Genomic_DNA"/>
</dbReference>
<sequence length="150" mass="17908">MKLYTTLLFLCFGLFIGTAQRGESKEKIKKLKIAYFTENLNLSADEAQKFWPIYNAFDEKNHDLRVKGFLKIKREVKNMDNMSEAEASEILVRLEALEKEMYENKRDLMQKLRKVLPAKKIILLKKVERDFNKKLMKQFRDRRGKRKSMP</sequence>
<accession>A9E7J5</accession>
<dbReference type="AlphaFoldDB" id="A9E7J5"/>
<reference evidence="1 2" key="1">
    <citation type="journal article" date="2011" name="J. Bacteriol.">
        <title>Genome sequence of the algicidal bacterium Kordia algicida OT-1.</title>
        <authorList>
            <person name="Lee H.S."/>
            <person name="Kang S.G."/>
            <person name="Kwon K.K."/>
            <person name="Lee J.H."/>
            <person name="Kim S.J."/>
        </authorList>
    </citation>
    <scope>NUCLEOTIDE SEQUENCE [LARGE SCALE GENOMIC DNA]</scope>
    <source>
        <strain evidence="1 2">OT-1</strain>
    </source>
</reference>
<evidence type="ECO:0000313" key="2">
    <source>
        <dbReference type="Proteomes" id="UP000002945"/>
    </source>
</evidence>
<comment type="caution">
    <text evidence="1">The sequence shown here is derived from an EMBL/GenBank/DDBJ whole genome shotgun (WGS) entry which is preliminary data.</text>
</comment>
<proteinExistence type="predicted"/>
<gene>
    <name evidence="1" type="ORF">KAOT1_08829</name>
</gene>
<evidence type="ECO:0000313" key="1">
    <source>
        <dbReference type="EMBL" id="EDP94905.1"/>
    </source>
</evidence>
<organism evidence="1 2">
    <name type="scientific">Kordia algicida OT-1</name>
    <dbReference type="NCBI Taxonomy" id="391587"/>
    <lineage>
        <taxon>Bacteria</taxon>
        <taxon>Pseudomonadati</taxon>
        <taxon>Bacteroidota</taxon>
        <taxon>Flavobacteriia</taxon>
        <taxon>Flavobacteriales</taxon>
        <taxon>Flavobacteriaceae</taxon>
        <taxon>Kordia</taxon>
    </lineage>
</organism>
<keyword evidence="2" id="KW-1185">Reference proteome</keyword>
<dbReference type="RefSeq" id="WP_007094328.1">
    <property type="nucleotide sequence ID" value="NZ_CP142125.1"/>
</dbReference>
<dbReference type="HOGENOM" id="CLU_112450_0_0_10"/>
<name>A9E7J5_9FLAO</name>
<dbReference type="eggNOG" id="ENOG50331PZ">
    <property type="taxonomic scope" value="Bacteria"/>
</dbReference>
<dbReference type="OrthoDB" id="675330at2"/>